<feature type="chain" id="PRO_5040957166" description="Myb/SANT-like DNA-binding domain-containing protein" evidence="3">
    <location>
        <begin position="16"/>
        <end position="335"/>
    </location>
</feature>
<feature type="compositionally biased region" description="Polar residues" evidence="2">
    <location>
        <begin position="58"/>
        <end position="73"/>
    </location>
</feature>
<feature type="compositionally biased region" description="Low complexity" evidence="2">
    <location>
        <begin position="25"/>
        <end position="34"/>
    </location>
</feature>
<organism evidence="4 5">
    <name type="scientific">Hypsibius exemplaris</name>
    <name type="common">Freshwater tardigrade</name>
    <dbReference type="NCBI Taxonomy" id="2072580"/>
    <lineage>
        <taxon>Eukaryota</taxon>
        <taxon>Metazoa</taxon>
        <taxon>Ecdysozoa</taxon>
        <taxon>Tardigrada</taxon>
        <taxon>Eutardigrada</taxon>
        <taxon>Parachela</taxon>
        <taxon>Hypsibioidea</taxon>
        <taxon>Hypsibiidae</taxon>
        <taxon>Hypsibius</taxon>
    </lineage>
</organism>
<feature type="region of interest" description="Disordered" evidence="2">
    <location>
        <begin position="25"/>
        <end position="45"/>
    </location>
</feature>
<evidence type="ECO:0000313" key="4">
    <source>
        <dbReference type="EMBL" id="OWA51643.1"/>
    </source>
</evidence>
<keyword evidence="1" id="KW-0175">Coiled coil</keyword>
<evidence type="ECO:0000256" key="2">
    <source>
        <dbReference type="SAM" id="MobiDB-lite"/>
    </source>
</evidence>
<keyword evidence="5" id="KW-1185">Reference proteome</keyword>
<evidence type="ECO:0000256" key="3">
    <source>
        <dbReference type="SAM" id="SignalP"/>
    </source>
</evidence>
<name>A0A9X6NEP5_HYPEX</name>
<dbReference type="OrthoDB" id="120918at2759"/>
<gene>
    <name evidence="4" type="ORF">BV898_16118</name>
</gene>
<protein>
    <recommendedName>
        <fullName evidence="6">Myb/SANT-like DNA-binding domain-containing protein</fullName>
    </recommendedName>
</protein>
<keyword evidence="3" id="KW-0732">Signal</keyword>
<dbReference type="AlphaFoldDB" id="A0A9X6NEP5"/>
<proteinExistence type="predicted"/>
<feature type="region of interest" description="Disordered" evidence="2">
    <location>
        <begin position="184"/>
        <end position="207"/>
    </location>
</feature>
<reference evidence="5" key="1">
    <citation type="submission" date="2017-01" db="EMBL/GenBank/DDBJ databases">
        <title>Comparative genomics of anhydrobiosis in the tardigrade Hypsibius dujardini.</title>
        <authorList>
            <person name="Yoshida Y."/>
            <person name="Koutsovoulos G."/>
            <person name="Laetsch D."/>
            <person name="Stevens L."/>
            <person name="Kumar S."/>
            <person name="Horikawa D."/>
            <person name="Ishino K."/>
            <person name="Komine S."/>
            <person name="Tomita M."/>
            <person name="Blaxter M."/>
            <person name="Arakawa K."/>
        </authorList>
    </citation>
    <scope>NUCLEOTIDE SEQUENCE [LARGE SCALE GENOMIC DNA]</scope>
    <source>
        <strain evidence="5">Z151</strain>
    </source>
</reference>
<dbReference type="Proteomes" id="UP000192578">
    <property type="component" value="Unassembled WGS sequence"/>
</dbReference>
<evidence type="ECO:0000256" key="1">
    <source>
        <dbReference type="SAM" id="Coils"/>
    </source>
</evidence>
<comment type="caution">
    <text evidence="4">The sequence shown here is derived from an EMBL/GenBank/DDBJ whole genome shotgun (WGS) entry which is preliminary data.</text>
</comment>
<evidence type="ECO:0000313" key="5">
    <source>
        <dbReference type="Proteomes" id="UP000192578"/>
    </source>
</evidence>
<dbReference type="PANTHER" id="PTHR37558:SF1">
    <property type="entry name" value="HTH CENPB-TYPE DOMAIN-CONTAINING PROTEIN"/>
    <property type="match status" value="1"/>
</dbReference>
<feature type="signal peptide" evidence="3">
    <location>
        <begin position="1"/>
        <end position="15"/>
    </location>
</feature>
<dbReference type="PANTHER" id="PTHR37558">
    <property type="entry name" value="HTH CENPB-TYPE DOMAIN-CONTAINING PROTEIN"/>
    <property type="match status" value="1"/>
</dbReference>
<evidence type="ECO:0008006" key="6">
    <source>
        <dbReference type="Google" id="ProtNLM"/>
    </source>
</evidence>
<accession>A0A9X6NEP5</accession>
<dbReference type="EMBL" id="MTYJ01000234">
    <property type="protein sequence ID" value="OWA51643.1"/>
    <property type="molecule type" value="Genomic_DNA"/>
</dbReference>
<feature type="coiled-coil region" evidence="1">
    <location>
        <begin position="258"/>
        <end position="306"/>
    </location>
</feature>
<feature type="region of interest" description="Disordered" evidence="2">
    <location>
        <begin position="58"/>
        <end position="79"/>
    </location>
</feature>
<sequence length="335" mass="37664">MRLSLTLLLLGLALAGYRFRLDSSLPHPSGHPSLTKSAKRGSGNRRVRMDEFLVTTQHDAADSNSVAEENSSPGPKGRHHFTVEEDLAMLREVVEKNPFGQRGQRGTQWELIEGQLNGMGYTCSMKSCQDRLARLMRTIASEDAMRRSICGHTITTHPEMAQLLEQIVALKAEGTSVDGIAAASAKAEPSPVRQTRKTTTVQQHNGLSGTDTAEVSVLKRTNGHPSRDDVLILPNHAKTPRLLSTSSSVSDEAEGLRLRRQELAMKREEIDLQKERNDLEKERLELERNRQEMERKRQEAETAERTQLLEMVRQQQQVLFELLTKRDTEVEADLL</sequence>